<dbReference type="SUPFAM" id="SSF68923">
    <property type="entry name" value="PEP carboxykinase N-terminal domain"/>
    <property type="match status" value="1"/>
</dbReference>
<comment type="catalytic activity">
    <reaction evidence="11">
        <text>oxaloacetate + GTP = phosphoenolpyruvate + GDP + CO2</text>
        <dbReference type="Rhea" id="RHEA:10388"/>
        <dbReference type="ChEBI" id="CHEBI:16452"/>
        <dbReference type="ChEBI" id="CHEBI:16526"/>
        <dbReference type="ChEBI" id="CHEBI:37565"/>
        <dbReference type="ChEBI" id="CHEBI:58189"/>
        <dbReference type="ChEBI" id="CHEBI:58702"/>
        <dbReference type="EC" id="4.1.1.32"/>
    </reaction>
</comment>
<keyword evidence="5 11" id="KW-0479">Metal-binding</keyword>
<keyword evidence="15" id="KW-1185">Reference proteome</keyword>
<dbReference type="GO" id="GO:0006094">
    <property type="term" value="P:gluconeogenesis"/>
    <property type="evidence" value="ECO:0007669"/>
    <property type="project" value="UniProtKB-UniRule"/>
</dbReference>
<comment type="subunit">
    <text evidence="3 11">Monomer.</text>
</comment>
<dbReference type="Gene3D" id="3.90.228.20">
    <property type="match status" value="1"/>
</dbReference>
<name>A0A6L6QQE1_9BURK</name>
<comment type="subcellular location">
    <subcellularLocation>
        <location evidence="11">Cytoplasm</location>
    </subcellularLocation>
</comment>
<dbReference type="RefSeq" id="WP_155456819.1">
    <property type="nucleotide sequence ID" value="NZ_WNKX01000029.1"/>
</dbReference>
<evidence type="ECO:0000256" key="11">
    <source>
        <dbReference type="HAMAP-Rule" id="MF_00452"/>
    </source>
</evidence>
<dbReference type="GO" id="GO:0005525">
    <property type="term" value="F:GTP binding"/>
    <property type="evidence" value="ECO:0007669"/>
    <property type="project" value="UniProtKB-UniRule"/>
</dbReference>
<dbReference type="GO" id="GO:0005829">
    <property type="term" value="C:cytosol"/>
    <property type="evidence" value="ECO:0007669"/>
    <property type="project" value="TreeGrafter"/>
</dbReference>
<feature type="binding site" evidence="11">
    <location>
        <position position="308"/>
    </location>
    <ligand>
        <name>Mn(2+)</name>
        <dbReference type="ChEBI" id="CHEBI:29035"/>
    </ligand>
</feature>
<feature type="binding site" evidence="11">
    <location>
        <position position="281"/>
    </location>
    <ligand>
        <name>substrate</name>
    </ligand>
</feature>
<protein>
    <recommendedName>
        <fullName evidence="11">Phosphoenolpyruvate carboxykinase [GTP]</fullName>
        <shortName evidence="11">PEP carboxykinase</shortName>
        <shortName evidence="11">PEPCK</shortName>
        <ecNumber evidence="11">4.1.1.32</ecNumber>
    </recommendedName>
    <alternativeName>
        <fullName evidence="11">GTP-dependent phosphoenolpyruvate carboxykinase</fullName>
        <shortName evidence="11">GTP-PEPCK</shortName>
    </alternativeName>
</protein>
<dbReference type="PANTHER" id="PTHR11561">
    <property type="entry name" value="PHOSPHOENOLPYRUVATE CARBOXYKINASE"/>
    <property type="match status" value="1"/>
</dbReference>
<dbReference type="InterPro" id="IPR008209">
    <property type="entry name" value="PEP_carboxykinase_GTP"/>
</dbReference>
<proteinExistence type="inferred from homology"/>
<comment type="pathway">
    <text evidence="1 11">Carbohydrate biosynthesis; gluconeogenesis.</text>
</comment>
<evidence type="ECO:0000256" key="10">
    <source>
        <dbReference type="ARBA" id="ARBA00023239"/>
    </source>
</evidence>
<keyword evidence="14" id="KW-0670">Pyruvate</keyword>
<feature type="domain" description="Phosphoenolpyruvate carboxykinase GTP-utilising N-terminal" evidence="13">
    <location>
        <begin position="25"/>
        <end position="244"/>
    </location>
</feature>
<dbReference type="GO" id="GO:0004613">
    <property type="term" value="F:phosphoenolpyruvate carboxykinase (GTP) activity"/>
    <property type="evidence" value="ECO:0007669"/>
    <property type="project" value="UniProtKB-UniRule"/>
</dbReference>
<dbReference type="InterPro" id="IPR008210">
    <property type="entry name" value="PEP_carboxykinase_N"/>
</dbReference>
<dbReference type="InterPro" id="IPR035077">
    <property type="entry name" value="PEP_carboxykinase_GTP_C"/>
</dbReference>
<dbReference type="Proteomes" id="UP000472320">
    <property type="component" value="Unassembled WGS sequence"/>
</dbReference>
<feature type="binding site" evidence="11">
    <location>
        <position position="233"/>
    </location>
    <ligand>
        <name>Mn(2+)</name>
        <dbReference type="ChEBI" id="CHEBI:29035"/>
    </ligand>
</feature>
<accession>A0A6L6QQE1</accession>
<feature type="binding site" evidence="11">
    <location>
        <position position="431"/>
    </location>
    <ligand>
        <name>GTP</name>
        <dbReference type="ChEBI" id="CHEBI:37565"/>
    </ligand>
</feature>
<dbReference type="CDD" id="cd00819">
    <property type="entry name" value="PEPCK_GTP"/>
    <property type="match status" value="1"/>
</dbReference>
<evidence type="ECO:0000313" key="15">
    <source>
        <dbReference type="Proteomes" id="UP000472320"/>
    </source>
</evidence>
<evidence type="ECO:0000256" key="8">
    <source>
        <dbReference type="ARBA" id="ARBA00023134"/>
    </source>
</evidence>
<keyword evidence="9 11" id="KW-0464">Manganese</keyword>
<dbReference type="GO" id="GO:0046327">
    <property type="term" value="P:glycerol biosynthetic process from pyruvate"/>
    <property type="evidence" value="ECO:0007669"/>
    <property type="project" value="TreeGrafter"/>
</dbReference>
<feature type="active site" evidence="11">
    <location>
        <position position="283"/>
    </location>
</feature>
<comment type="function">
    <text evidence="11">Catalyzes the conversion of oxaloacetate (OAA) to phosphoenolpyruvate (PEP), the rate-limiting step in the metabolic pathway that produces glucose from lactate and other precursors derived from the citric acid cycle.</text>
</comment>
<feature type="binding site" evidence="11">
    <location>
        <begin position="224"/>
        <end position="226"/>
    </location>
    <ligand>
        <name>substrate</name>
    </ligand>
</feature>
<keyword evidence="14" id="KW-0418">Kinase</keyword>
<evidence type="ECO:0000256" key="4">
    <source>
        <dbReference type="ARBA" id="ARBA00022432"/>
    </source>
</evidence>
<comment type="cofactor">
    <cofactor evidence="11">
        <name>Mn(2+)</name>
        <dbReference type="ChEBI" id="CHEBI:29035"/>
    </cofactor>
    <text evidence="11">Binds 1 Mn(2+) ion per subunit.</text>
</comment>
<feature type="binding site" evidence="11">
    <location>
        <begin position="398"/>
        <end position="400"/>
    </location>
    <ligand>
        <name>substrate</name>
    </ligand>
</feature>
<dbReference type="PIRSF" id="PIRSF001348">
    <property type="entry name" value="PEP_carboxykinase_GTP"/>
    <property type="match status" value="1"/>
</dbReference>
<keyword evidence="11" id="KW-0963">Cytoplasm</keyword>
<dbReference type="PANTHER" id="PTHR11561:SF0">
    <property type="entry name" value="PHOSPHOENOLPYRUVATE CARBOXYKINASE [GTP]-RELATED"/>
    <property type="match status" value="1"/>
</dbReference>
<dbReference type="GO" id="GO:0033993">
    <property type="term" value="P:response to lipid"/>
    <property type="evidence" value="ECO:0007669"/>
    <property type="project" value="TreeGrafter"/>
</dbReference>
<dbReference type="GO" id="GO:0030145">
    <property type="term" value="F:manganese ion binding"/>
    <property type="evidence" value="ECO:0007669"/>
    <property type="project" value="UniProtKB-UniRule"/>
</dbReference>
<keyword evidence="6 11" id="KW-0547">Nucleotide-binding</keyword>
<dbReference type="Pfam" id="PF00821">
    <property type="entry name" value="PEPCK_GTP"/>
    <property type="match status" value="1"/>
</dbReference>
<dbReference type="NCBIfam" id="NF003253">
    <property type="entry name" value="PRK04210.1"/>
    <property type="match status" value="1"/>
</dbReference>
<evidence type="ECO:0000259" key="13">
    <source>
        <dbReference type="Pfam" id="PF17297"/>
    </source>
</evidence>
<feature type="binding site" evidence="11">
    <location>
        <begin position="282"/>
        <end position="287"/>
    </location>
    <ligand>
        <name>GTP</name>
        <dbReference type="ChEBI" id="CHEBI:37565"/>
    </ligand>
</feature>
<dbReference type="FunFam" id="3.40.449.10:FF:000005">
    <property type="entry name" value="Phosphoenolpyruvate carboxykinase [GTP]"/>
    <property type="match status" value="1"/>
</dbReference>
<evidence type="ECO:0000313" key="14">
    <source>
        <dbReference type="EMBL" id="MTW13906.1"/>
    </source>
</evidence>
<keyword evidence="14" id="KW-0808">Transferase</keyword>
<feature type="domain" description="Phosphoenolpyruvate carboxykinase C-terminal P-loop" evidence="12">
    <location>
        <begin position="255"/>
        <end position="617"/>
    </location>
</feature>
<evidence type="ECO:0000256" key="3">
    <source>
        <dbReference type="ARBA" id="ARBA00011245"/>
    </source>
</evidence>
<sequence>MNQPVMGGVATMNAPAYIKQQKLINWVAEVAALTKPARIYWCDGSQEEYDRLCAEMVAAGTMKKLNDAKRPNSYLACSDPTDVARVEDRTFICSQTKEAAGPTNNWMDPQEMRGTLNGLFDGCMAGRTMYVVPFSMGPLGSPIAHIGVELSDSPYVAVNMRTMTRMGKAVYDVLGTDGEFVPAIHTVGKPLAAGEKDVAWPCNATKYIVHFPETREIWSYGSGYGGNALLGKKCFALRIASTMGYNDAKNGGEGWLAEHMLILGVESPEGKKHYVAAAFPSACGKTNFAMLIPPKTFDGWKVTTIGDDIAWIKPGKDGRLYAINPEAGYFGVAPGTNTKTNSNCMSCLNENTIFTNVALTDDGDIWWEGLTKEAPAHLVDWQGKDWTPASGTKASHPNARFTVAATQNPVIDPAWDDPAGVPISAFIFGGRRSTTVPLVTEARDWIEGVYMAATMGSETTAAAAGQQGVVRRDPFAMLPFMGYNMSDYFQHWLDMGKRLEGKGATLPKIFCVNWFRTDENGHFVWPGFGDNMRVLKWMLERVEGTGGGVENIFGTTPRYGDISWDGLPFTPEEFETITSIDKDAWRAELKLHAELFEKLAYHLPQELKDNMAKLEQRLNG</sequence>
<organism evidence="14 15">
    <name type="scientific">Massilia eburnea</name>
    <dbReference type="NCBI Taxonomy" id="1776165"/>
    <lineage>
        <taxon>Bacteria</taxon>
        <taxon>Pseudomonadati</taxon>
        <taxon>Pseudomonadota</taxon>
        <taxon>Betaproteobacteria</taxon>
        <taxon>Burkholderiales</taxon>
        <taxon>Oxalobacteraceae</taxon>
        <taxon>Telluria group</taxon>
        <taxon>Massilia</taxon>
    </lineage>
</organism>
<dbReference type="GO" id="GO:0006107">
    <property type="term" value="P:oxaloacetate metabolic process"/>
    <property type="evidence" value="ECO:0007669"/>
    <property type="project" value="TreeGrafter"/>
</dbReference>
<dbReference type="GO" id="GO:0016301">
    <property type="term" value="F:kinase activity"/>
    <property type="evidence" value="ECO:0007669"/>
    <property type="project" value="UniProtKB-KW"/>
</dbReference>
<feature type="binding site" evidence="11">
    <location>
        <position position="259"/>
    </location>
    <ligand>
        <name>Mn(2+)</name>
        <dbReference type="ChEBI" id="CHEBI:29035"/>
    </ligand>
</feature>
<dbReference type="EC" id="4.1.1.32" evidence="11"/>
<dbReference type="AlphaFoldDB" id="A0A6L6QQE1"/>
<dbReference type="HAMAP" id="MF_00452">
    <property type="entry name" value="PEPCK_GTP"/>
    <property type="match status" value="1"/>
</dbReference>
<dbReference type="Gene3D" id="3.40.449.10">
    <property type="entry name" value="Phosphoenolpyruvate Carboxykinase, domain 1"/>
    <property type="match status" value="1"/>
</dbReference>
<keyword evidence="10 11" id="KW-0456">Lyase</keyword>
<evidence type="ECO:0000256" key="1">
    <source>
        <dbReference type="ARBA" id="ARBA00004742"/>
    </source>
</evidence>
<comment type="similarity">
    <text evidence="2 11">Belongs to the phosphoenolpyruvate carboxykinase [GTP] family.</text>
</comment>
<dbReference type="InterPro" id="IPR013035">
    <property type="entry name" value="PEP_carboxykinase_C"/>
</dbReference>
<evidence type="ECO:0000256" key="7">
    <source>
        <dbReference type="ARBA" id="ARBA00022793"/>
    </source>
</evidence>
<dbReference type="OrthoDB" id="9758871at2"/>
<dbReference type="Gene3D" id="2.170.8.10">
    <property type="entry name" value="Phosphoenolpyruvate Carboxykinase, domain 2"/>
    <property type="match status" value="1"/>
</dbReference>
<dbReference type="EMBL" id="WNKX01000029">
    <property type="protein sequence ID" value="MTW13906.1"/>
    <property type="molecule type" value="Genomic_DNA"/>
</dbReference>
<reference evidence="14 15" key="1">
    <citation type="submission" date="2019-11" db="EMBL/GenBank/DDBJ databases">
        <title>Type strains purchased from KCTC, JCM and DSMZ.</title>
        <authorList>
            <person name="Lu H."/>
        </authorList>
    </citation>
    <scope>NUCLEOTIDE SEQUENCE [LARGE SCALE GENOMIC DNA]</scope>
    <source>
        <strain evidence="14 15">JCM 31587</strain>
    </source>
</reference>
<feature type="binding site" evidence="11">
    <location>
        <position position="400"/>
    </location>
    <ligand>
        <name>GTP</name>
        <dbReference type="ChEBI" id="CHEBI:37565"/>
    </ligand>
</feature>
<evidence type="ECO:0000256" key="9">
    <source>
        <dbReference type="ARBA" id="ARBA00023211"/>
    </source>
</evidence>
<keyword evidence="4 11" id="KW-0312">Gluconeogenesis</keyword>
<gene>
    <name evidence="11" type="primary">pckG</name>
    <name evidence="14" type="ORF">GM658_25150</name>
</gene>
<keyword evidence="8 11" id="KW-0342">GTP-binding</keyword>
<keyword evidence="7 11" id="KW-0210">Decarboxylase</keyword>
<dbReference type="GO" id="GO:0071333">
    <property type="term" value="P:cellular response to glucose stimulus"/>
    <property type="evidence" value="ECO:0007669"/>
    <property type="project" value="TreeGrafter"/>
</dbReference>
<evidence type="ECO:0000256" key="6">
    <source>
        <dbReference type="ARBA" id="ARBA00022741"/>
    </source>
</evidence>
<evidence type="ECO:0000256" key="5">
    <source>
        <dbReference type="ARBA" id="ARBA00022723"/>
    </source>
</evidence>
<dbReference type="InterPro" id="IPR035078">
    <property type="entry name" value="PEP_carboxykinase_GTP_N"/>
</dbReference>
<dbReference type="Pfam" id="PF17297">
    <property type="entry name" value="PEPCK_N"/>
    <property type="match status" value="1"/>
</dbReference>
<dbReference type="PROSITE" id="PS00505">
    <property type="entry name" value="PEPCK_GTP"/>
    <property type="match status" value="1"/>
</dbReference>
<evidence type="ECO:0000256" key="2">
    <source>
        <dbReference type="ARBA" id="ARBA00005796"/>
    </source>
</evidence>
<comment type="caution">
    <text evidence="14">The sequence shown here is derived from an EMBL/GenBank/DDBJ whole genome shotgun (WGS) entry which is preliminary data.</text>
</comment>
<dbReference type="GO" id="GO:0019543">
    <property type="term" value="P:propionate catabolic process"/>
    <property type="evidence" value="ECO:0007669"/>
    <property type="project" value="TreeGrafter"/>
</dbReference>
<dbReference type="UniPathway" id="UPA00138"/>
<dbReference type="SUPFAM" id="SSF53795">
    <property type="entry name" value="PEP carboxykinase-like"/>
    <property type="match status" value="1"/>
</dbReference>
<dbReference type="InterPro" id="IPR018091">
    <property type="entry name" value="PEP_carboxykin_GTP_CS"/>
</dbReference>
<dbReference type="GO" id="GO:0042594">
    <property type="term" value="P:response to starvation"/>
    <property type="evidence" value="ECO:0007669"/>
    <property type="project" value="TreeGrafter"/>
</dbReference>
<evidence type="ECO:0000259" key="12">
    <source>
        <dbReference type="Pfam" id="PF00821"/>
    </source>
</evidence>
<feature type="binding site" evidence="11">
    <location>
        <position position="85"/>
    </location>
    <ligand>
        <name>substrate</name>
    </ligand>
</feature>
<feature type="binding site" evidence="11">
    <location>
        <begin position="528"/>
        <end position="531"/>
    </location>
    <ligand>
        <name>GTP</name>
        <dbReference type="ChEBI" id="CHEBI:37565"/>
    </ligand>
</feature>